<feature type="transmembrane region" description="Helical" evidence="1">
    <location>
        <begin position="88"/>
        <end position="112"/>
    </location>
</feature>
<evidence type="ECO:0000313" key="2">
    <source>
        <dbReference type="EMBL" id="MDP9840070.1"/>
    </source>
</evidence>
<dbReference type="RefSeq" id="WP_306839332.1">
    <property type="nucleotide sequence ID" value="NZ_JAUSRF010000022.1"/>
</dbReference>
<name>A0ABT9Q014_9HYPH</name>
<feature type="transmembrane region" description="Helical" evidence="1">
    <location>
        <begin position="50"/>
        <end position="68"/>
    </location>
</feature>
<sequence length="115" mass="12625">MMRRPVLIMVLGFLVWSGAFLGIYFTQATACSLATENQFLHPSGWALRSVLIGLFLASVVMVVAVYRLQRRSSALSGDTRTSDFLKGVTTYVSVAALFSTAFCFIGVFWLTLCAL</sequence>
<protein>
    <submittedName>
        <fullName evidence="2">Membrane protein</fullName>
    </submittedName>
</protein>
<dbReference type="Proteomes" id="UP001241472">
    <property type="component" value="Unassembled WGS sequence"/>
</dbReference>
<accession>A0ABT9Q014</accession>
<keyword evidence="1" id="KW-0472">Membrane</keyword>
<evidence type="ECO:0000313" key="3">
    <source>
        <dbReference type="Proteomes" id="UP001241472"/>
    </source>
</evidence>
<keyword evidence="1" id="KW-0812">Transmembrane</keyword>
<keyword evidence="1" id="KW-1133">Transmembrane helix</keyword>
<evidence type="ECO:0000256" key="1">
    <source>
        <dbReference type="SAM" id="Phobius"/>
    </source>
</evidence>
<proteinExistence type="predicted"/>
<comment type="caution">
    <text evidence="2">The sequence shown here is derived from an EMBL/GenBank/DDBJ whole genome shotgun (WGS) entry which is preliminary data.</text>
</comment>
<reference evidence="2 3" key="1">
    <citation type="submission" date="2023-07" db="EMBL/GenBank/DDBJ databases">
        <title>Sorghum-associated microbial communities from plants grown in Nebraska, USA.</title>
        <authorList>
            <person name="Schachtman D."/>
        </authorList>
    </citation>
    <scope>NUCLEOTIDE SEQUENCE [LARGE SCALE GENOMIC DNA]</scope>
    <source>
        <strain evidence="2 3">DS1307</strain>
    </source>
</reference>
<dbReference type="EMBL" id="JAUSRF010000022">
    <property type="protein sequence ID" value="MDP9840070.1"/>
    <property type="molecule type" value="Genomic_DNA"/>
</dbReference>
<organism evidence="2 3">
    <name type="scientific">Neorhizobium huautlense</name>
    <dbReference type="NCBI Taxonomy" id="67774"/>
    <lineage>
        <taxon>Bacteria</taxon>
        <taxon>Pseudomonadati</taxon>
        <taxon>Pseudomonadota</taxon>
        <taxon>Alphaproteobacteria</taxon>
        <taxon>Hyphomicrobiales</taxon>
        <taxon>Rhizobiaceae</taxon>
        <taxon>Rhizobium/Agrobacterium group</taxon>
        <taxon>Neorhizobium</taxon>
    </lineage>
</organism>
<keyword evidence="3" id="KW-1185">Reference proteome</keyword>
<gene>
    <name evidence="2" type="ORF">J2T09_004850</name>
</gene>